<evidence type="ECO:0000256" key="1">
    <source>
        <dbReference type="ARBA" id="ARBA00010688"/>
    </source>
</evidence>
<dbReference type="InterPro" id="IPR011611">
    <property type="entry name" value="PfkB_dom"/>
</dbReference>
<dbReference type="InterPro" id="IPR050306">
    <property type="entry name" value="PfkB_Carbo_kinase"/>
</dbReference>
<evidence type="ECO:0000256" key="3">
    <source>
        <dbReference type="ARBA" id="ARBA00022777"/>
    </source>
</evidence>
<accession>A0A7L5AK98</accession>
<proteinExistence type="inferred from homology"/>
<dbReference type="AlphaFoldDB" id="A0A7L5AK98"/>
<evidence type="ECO:0000313" key="5">
    <source>
        <dbReference type="EMBL" id="QHO71020.1"/>
    </source>
</evidence>
<keyword evidence="6" id="KW-1185">Reference proteome</keyword>
<dbReference type="PANTHER" id="PTHR43085">
    <property type="entry name" value="HEXOKINASE FAMILY MEMBER"/>
    <property type="match status" value="1"/>
</dbReference>
<name>A0A7L5AK98_9MICO</name>
<dbReference type="InterPro" id="IPR002173">
    <property type="entry name" value="Carboh/pur_kinase_PfkB_CS"/>
</dbReference>
<keyword evidence="2" id="KW-0808">Transferase</keyword>
<gene>
    <name evidence="5" type="ORF">BHD05_06330</name>
</gene>
<comment type="similarity">
    <text evidence="1">Belongs to the carbohydrate kinase PfkB family.</text>
</comment>
<evidence type="ECO:0000313" key="6">
    <source>
        <dbReference type="Proteomes" id="UP000464507"/>
    </source>
</evidence>
<dbReference type="Pfam" id="PF00294">
    <property type="entry name" value="PfkB"/>
    <property type="match status" value="1"/>
</dbReference>
<evidence type="ECO:0000259" key="4">
    <source>
        <dbReference type="Pfam" id="PF00294"/>
    </source>
</evidence>
<dbReference type="GO" id="GO:0006974">
    <property type="term" value="P:DNA damage response"/>
    <property type="evidence" value="ECO:0007669"/>
    <property type="project" value="TreeGrafter"/>
</dbReference>
<sequence>MGSLRAAGLIRMGGAMSMTLGGAESNVAIGLARLGHAVCWAGRLGADEVGDFALRTLRAEGVDTRLVARDADRTTGLLLIEKRIADISCVAYYRAGSAGSALDAGDLRHLFDQAPSVMHVTGITPALSPTAAAATLWAVDAARERGVTVSFDINFRGKLWGRDEAAGVLATIARKAQVVFASDDELSLVAPGGESAAVAELIDAGVTEVVVKRGALGATAWVDGLEASVPAHVVPVVDTIGAGDAFTAGYLSARLDGLGLEERLERGAVLGAFAVSAAGDWESLPTRDELELLAGTAGSTIR</sequence>
<dbReference type="GO" id="GO:0042840">
    <property type="term" value="P:D-glucuronate catabolic process"/>
    <property type="evidence" value="ECO:0007669"/>
    <property type="project" value="TreeGrafter"/>
</dbReference>
<keyword evidence="3 5" id="KW-0418">Kinase</keyword>
<evidence type="ECO:0000256" key="2">
    <source>
        <dbReference type="ARBA" id="ARBA00022679"/>
    </source>
</evidence>
<reference evidence="5 6" key="1">
    <citation type="submission" date="2016-09" db="EMBL/GenBank/DDBJ databases">
        <title>Complete genome sequence of microbes from the polar regions.</title>
        <authorList>
            <person name="Liao L."/>
            <person name="Chen B."/>
        </authorList>
    </citation>
    <scope>NUCLEOTIDE SEQUENCE [LARGE SCALE GENOMIC DNA]</scope>
    <source>
        <strain evidence="5 6">ZS314</strain>
    </source>
</reference>
<dbReference type="KEGG" id="mant:BHD05_06330"/>
<dbReference type="CDD" id="cd01166">
    <property type="entry name" value="KdgK"/>
    <property type="match status" value="1"/>
</dbReference>
<dbReference type="PROSITE" id="PS00584">
    <property type="entry name" value="PFKB_KINASES_2"/>
    <property type="match status" value="1"/>
</dbReference>
<dbReference type="InterPro" id="IPR029056">
    <property type="entry name" value="Ribokinase-like"/>
</dbReference>
<dbReference type="Gene3D" id="3.40.1190.20">
    <property type="match status" value="1"/>
</dbReference>
<dbReference type="SUPFAM" id="SSF53613">
    <property type="entry name" value="Ribokinase-like"/>
    <property type="match status" value="1"/>
</dbReference>
<dbReference type="GO" id="GO:0005829">
    <property type="term" value="C:cytosol"/>
    <property type="evidence" value="ECO:0007669"/>
    <property type="project" value="TreeGrafter"/>
</dbReference>
<dbReference type="GO" id="GO:0019698">
    <property type="term" value="P:D-galacturonate catabolic process"/>
    <property type="evidence" value="ECO:0007669"/>
    <property type="project" value="TreeGrafter"/>
</dbReference>
<dbReference type="PANTHER" id="PTHR43085:SF15">
    <property type="entry name" value="2-DEHYDRO-3-DEOXYGLUCONOKINASE"/>
    <property type="match status" value="1"/>
</dbReference>
<dbReference type="EMBL" id="CP017146">
    <property type="protein sequence ID" value="QHO71020.1"/>
    <property type="molecule type" value="Genomic_DNA"/>
</dbReference>
<dbReference type="GO" id="GO:0008673">
    <property type="term" value="F:2-dehydro-3-deoxygluconokinase activity"/>
    <property type="evidence" value="ECO:0007669"/>
    <property type="project" value="TreeGrafter"/>
</dbReference>
<protein>
    <submittedName>
        <fullName evidence="5">Sugar kinase</fullName>
    </submittedName>
</protein>
<organism evidence="5 6">
    <name type="scientific">Marisediminicola antarctica</name>
    <dbReference type="NCBI Taxonomy" id="674079"/>
    <lineage>
        <taxon>Bacteria</taxon>
        <taxon>Bacillati</taxon>
        <taxon>Actinomycetota</taxon>
        <taxon>Actinomycetes</taxon>
        <taxon>Micrococcales</taxon>
        <taxon>Microbacteriaceae</taxon>
        <taxon>Marisediminicola</taxon>
    </lineage>
</organism>
<feature type="domain" description="Carbohydrate kinase PfkB" evidence="4">
    <location>
        <begin position="14"/>
        <end position="286"/>
    </location>
</feature>
<dbReference type="Proteomes" id="UP000464507">
    <property type="component" value="Chromosome"/>
</dbReference>